<gene>
    <name evidence="2" type="ORF">BRADI_2g47333v3</name>
</gene>
<reference evidence="3" key="3">
    <citation type="submission" date="2018-08" db="UniProtKB">
        <authorList>
            <consortium name="EnsemblPlants"/>
        </authorList>
    </citation>
    <scope>IDENTIFICATION</scope>
    <source>
        <strain evidence="3">cv. Bd21</strain>
    </source>
</reference>
<dbReference type="OrthoDB" id="6500128at2759"/>
<dbReference type="Proteomes" id="UP000008810">
    <property type="component" value="Chromosome 2"/>
</dbReference>
<reference evidence="2 3" key="1">
    <citation type="journal article" date="2010" name="Nature">
        <title>Genome sequencing and analysis of the model grass Brachypodium distachyon.</title>
        <authorList>
            <consortium name="International Brachypodium Initiative"/>
        </authorList>
    </citation>
    <scope>NUCLEOTIDE SEQUENCE [LARGE SCALE GENOMIC DNA]</scope>
    <source>
        <strain evidence="2 3">Bd21</strain>
    </source>
</reference>
<dbReference type="Gramene" id="KQK09319">
    <property type="protein sequence ID" value="KQK09319"/>
    <property type="gene ID" value="BRADI_2g47333v3"/>
</dbReference>
<evidence type="ECO:0000313" key="4">
    <source>
        <dbReference type="Proteomes" id="UP000008810"/>
    </source>
</evidence>
<name>A0A0Q3GDS6_BRADI</name>
<dbReference type="AlphaFoldDB" id="A0A0Q3GDS6"/>
<proteinExistence type="predicted"/>
<accession>A0A0Q3GDS6</accession>
<sequence length="124" mass="14337">MRSRHELALRCTNPLIRNLQIVGVVAICWALWKLRNKACFEEKKLIRSPAEIVCYACAFLRYWAGLHMEVDRSNILAGAAAFQSEALRHHGDQARMDRKRPLEYIQDEDDQAASRGKQKKDEEP</sequence>
<protein>
    <submittedName>
        <fullName evidence="2 3">Uncharacterized protein</fullName>
    </submittedName>
</protein>
<dbReference type="FunCoup" id="A0A0Q3GDS6">
    <property type="interactions" value="187"/>
</dbReference>
<dbReference type="EnsemblPlants" id="KQK09319">
    <property type="protein sequence ID" value="KQK09319"/>
    <property type="gene ID" value="BRADI_2g47333v3"/>
</dbReference>
<evidence type="ECO:0000313" key="2">
    <source>
        <dbReference type="EMBL" id="KQK09319.1"/>
    </source>
</evidence>
<dbReference type="EMBL" id="CM000881">
    <property type="protein sequence ID" value="KQK09319.1"/>
    <property type="molecule type" value="Genomic_DNA"/>
</dbReference>
<feature type="region of interest" description="Disordered" evidence="1">
    <location>
        <begin position="88"/>
        <end position="124"/>
    </location>
</feature>
<keyword evidence="4" id="KW-1185">Reference proteome</keyword>
<dbReference type="InParanoid" id="A0A0Q3GDS6"/>
<evidence type="ECO:0000256" key="1">
    <source>
        <dbReference type="SAM" id="MobiDB-lite"/>
    </source>
</evidence>
<organism evidence="2">
    <name type="scientific">Brachypodium distachyon</name>
    <name type="common">Purple false brome</name>
    <name type="synonym">Trachynia distachya</name>
    <dbReference type="NCBI Taxonomy" id="15368"/>
    <lineage>
        <taxon>Eukaryota</taxon>
        <taxon>Viridiplantae</taxon>
        <taxon>Streptophyta</taxon>
        <taxon>Embryophyta</taxon>
        <taxon>Tracheophyta</taxon>
        <taxon>Spermatophyta</taxon>
        <taxon>Magnoliopsida</taxon>
        <taxon>Liliopsida</taxon>
        <taxon>Poales</taxon>
        <taxon>Poaceae</taxon>
        <taxon>BOP clade</taxon>
        <taxon>Pooideae</taxon>
        <taxon>Stipodae</taxon>
        <taxon>Brachypodieae</taxon>
        <taxon>Brachypodium</taxon>
    </lineage>
</organism>
<reference evidence="2" key="2">
    <citation type="submission" date="2017-06" db="EMBL/GenBank/DDBJ databases">
        <title>WGS assembly of Brachypodium distachyon.</title>
        <authorList>
            <consortium name="The International Brachypodium Initiative"/>
            <person name="Lucas S."/>
            <person name="Harmon-Smith M."/>
            <person name="Lail K."/>
            <person name="Tice H."/>
            <person name="Grimwood J."/>
            <person name="Bruce D."/>
            <person name="Barry K."/>
            <person name="Shu S."/>
            <person name="Lindquist E."/>
            <person name="Wang M."/>
            <person name="Pitluck S."/>
            <person name="Vogel J.P."/>
            <person name="Garvin D.F."/>
            <person name="Mockler T.C."/>
            <person name="Schmutz J."/>
            <person name="Rokhsar D."/>
            <person name="Bevan M.W."/>
        </authorList>
    </citation>
    <scope>NUCLEOTIDE SEQUENCE</scope>
    <source>
        <strain evidence="2">Bd21</strain>
    </source>
</reference>
<feature type="compositionally biased region" description="Basic and acidic residues" evidence="1">
    <location>
        <begin position="88"/>
        <end position="102"/>
    </location>
</feature>
<evidence type="ECO:0000313" key="3">
    <source>
        <dbReference type="EnsemblPlants" id="KQK09319"/>
    </source>
</evidence>